<evidence type="ECO:0000256" key="1">
    <source>
        <dbReference type="ARBA" id="ARBA00004141"/>
    </source>
</evidence>
<dbReference type="InterPro" id="IPR003825">
    <property type="entry name" value="Colicin-V_CvpA"/>
</dbReference>
<dbReference type="PANTHER" id="PTHR37306">
    <property type="entry name" value="COLICIN V PRODUCTION PROTEIN"/>
    <property type="match status" value="1"/>
</dbReference>
<dbReference type="Pfam" id="PF02674">
    <property type="entry name" value="Colicin_V"/>
    <property type="match status" value="1"/>
</dbReference>
<feature type="transmembrane region" description="Helical" evidence="5">
    <location>
        <begin position="79"/>
        <end position="99"/>
    </location>
</feature>
<evidence type="ECO:0000256" key="4">
    <source>
        <dbReference type="ARBA" id="ARBA00023136"/>
    </source>
</evidence>
<feature type="transmembrane region" description="Helical" evidence="5">
    <location>
        <begin position="111"/>
        <end position="135"/>
    </location>
</feature>
<dbReference type="Proteomes" id="UP000625210">
    <property type="component" value="Unassembled WGS sequence"/>
</dbReference>
<reference evidence="6" key="2">
    <citation type="submission" date="2020-09" db="EMBL/GenBank/DDBJ databases">
        <authorList>
            <person name="Sun Q."/>
            <person name="Zhou Y."/>
        </authorList>
    </citation>
    <scope>NUCLEOTIDE SEQUENCE</scope>
    <source>
        <strain evidence="6">CGMCC 1.15179</strain>
    </source>
</reference>
<dbReference type="RefSeq" id="WP_188649199.1">
    <property type="nucleotide sequence ID" value="NZ_BMHQ01000028.1"/>
</dbReference>
<evidence type="ECO:0000256" key="5">
    <source>
        <dbReference type="SAM" id="Phobius"/>
    </source>
</evidence>
<keyword evidence="7" id="KW-1185">Reference proteome</keyword>
<name>A0A8J2VL41_9BACL</name>
<comment type="caution">
    <text evidence="6">The sequence shown here is derived from an EMBL/GenBank/DDBJ whole genome shotgun (WGS) entry which is preliminary data.</text>
</comment>
<keyword evidence="3 5" id="KW-1133">Transmembrane helix</keyword>
<evidence type="ECO:0008006" key="8">
    <source>
        <dbReference type="Google" id="ProtNLM"/>
    </source>
</evidence>
<gene>
    <name evidence="6" type="ORF">GCM10011571_35560</name>
</gene>
<evidence type="ECO:0000256" key="3">
    <source>
        <dbReference type="ARBA" id="ARBA00022989"/>
    </source>
</evidence>
<reference evidence="6" key="1">
    <citation type="journal article" date="2014" name="Int. J. Syst. Evol. Microbiol.">
        <title>Complete genome sequence of Corynebacterium casei LMG S-19264T (=DSM 44701T), isolated from a smear-ripened cheese.</title>
        <authorList>
            <consortium name="US DOE Joint Genome Institute (JGI-PGF)"/>
            <person name="Walter F."/>
            <person name="Albersmeier A."/>
            <person name="Kalinowski J."/>
            <person name="Ruckert C."/>
        </authorList>
    </citation>
    <scope>NUCLEOTIDE SEQUENCE</scope>
    <source>
        <strain evidence="6">CGMCC 1.15179</strain>
    </source>
</reference>
<dbReference type="GO" id="GO:0009403">
    <property type="term" value="P:toxin biosynthetic process"/>
    <property type="evidence" value="ECO:0007669"/>
    <property type="project" value="InterPro"/>
</dbReference>
<keyword evidence="4 5" id="KW-0472">Membrane</keyword>
<evidence type="ECO:0000313" key="7">
    <source>
        <dbReference type="Proteomes" id="UP000625210"/>
    </source>
</evidence>
<comment type="subcellular location">
    <subcellularLocation>
        <location evidence="1">Membrane</location>
        <topology evidence="1">Multi-pass membrane protein</topology>
    </subcellularLocation>
</comment>
<dbReference type="PANTHER" id="PTHR37306:SF1">
    <property type="entry name" value="COLICIN V PRODUCTION PROTEIN"/>
    <property type="match status" value="1"/>
</dbReference>
<dbReference type="GO" id="GO:0016020">
    <property type="term" value="C:membrane"/>
    <property type="evidence" value="ECO:0007669"/>
    <property type="project" value="UniProtKB-SubCell"/>
</dbReference>
<sequence>MVLDLIFVFLALGGLIRGYQKGVIREAAALVGVLVAAFIAWQFSSYVAPSLKGIFTLPKSWTSGPAGLLPVETIVYNSLAFLLLFLLTWGAVSFIAFFLTELTNLPVLSQINGVGGAVVGFAKALLVMMITVNLLQLIPWTTGQQAVRKSALCQGILEITPDLTDTWKKSV</sequence>
<protein>
    <recommendedName>
        <fullName evidence="8">CvpA family protein</fullName>
    </recommendedName>
</protein>
<dbReference type="AlphaFoldDB" id="A0A8J2VL41"/>
<dbReference type="EMBL" id="BMHQ01000028">
    <property type="protein sequence ID" value="GGE30225.1"/>
    <property type="molecule type" value="Genomic_DNA"/>
</dbReference>
<evidence type="ECO:0000256" key="2">
    <source>
        <dbReference type="ARBA" id="ARBA00022692"/>
    </source>
</evidence>
<accession>A0A8J2VL41</accession>
<feature type="transmembrane region" description="Helical" evidence="5">
    <location>
        <begin position="28"/>
        <end position="48"/>
    </location>
</feature>
<organism evidence="6 7">
    <name type="scientific">Marinithermofilum abyssi</name>
    <dbReference type="NCBI Taxonomy" id="1571185"/>
    <lineage>
        <taxon>Bacteria</taxon>
        <taxon>Bacillati</taxon>
        <taxon>Bacillota</taxon>
        <taxon>Bacilli</taxon>
        <taxon>Bacillales</taxon>
        <taxon>Thermoactinomycetaceae</taxon>
        <taxon>Marinithermofilum</taxon>
    </lineage>
</organism>
<keyword evidence="2 5" id="KW-0812">Transmembrane</keyword>
<proteinExistence type="predicted"/>
<evidence type="ECO:0000313" key="6">
    <source>
        <dbReference type="EMBL" id="GGE30225.1"/>
    </source>
</evidence>